<dbReference type="Proteomes" id="UP000247409">
    <property type="component" value="Unassembled WGS sequence"/>
</dbReference>
<feature type="coiled-coil region" evidence="1">
    <location>
        <begin position="726"/>
        <end position="775"/>
    </location>
</feature>
<feature type="region of interest" description="Disordered" evidence="2">
    <location>
        <begin position="73"/>
        <end position="102"/>
    </location>
</feature>
<dbReference type="AlphaFoldDB" id="A0A2V3J6G8"/>
<comment type="caution">
    <text evidence="3">The sequence shown here is derived from an EMBL/GenBank/DDBJ whole genome shotgun (WGS) entry which is preliminary data.</text>
</comment>
<feature type="compositionally biased region" description="Basic and acidic residues" evidence="2">
    <location>
        <begin position="988"/>
        <end position="1012"/>
    </location>
</feature>
<name>A0A2V3J6G8_9FLOR</name>
<organism evidence="3 4">
    <name type="scientific">Gracilariopsis chorda</name>
    <dbReference type="NCBI Taxonomy" id="448386"/>
    <lineage>
        <taxon>Eukaryota</taxon>
        <taxon>Rhodophyta</taxon>
        <taxon>Florideophyceae</taxon>
        <taxon>Rhodymeniophycidae</taxon>
        <taxon>Gracilariales</taxon>
        <taxon>Gracilariaceae</taxon>
        <taxon>Gracilariopsis</taxon>
    </lineage>
</organism>
<feature type="region of interest" description="Disordered" evidence="2">
    <location>
        <begin position="273"/>
        <end position="440"/>
    </location>
</feature>
<feature type="compositionally biased region" description="Low complexity" evidence="2">
    <location>
        <begin position="1020"/>
        <end position="1031"/>
    </location>
</feature>
<feature type="region of interest" description="Disordered" evidence="2">
    <location>
        <begin position="460"/>
        <end position="506"/>
    </location>
</feature>
<feature type="compositionally biased region" description="Acidic residues" evidence="2">
    <location>
        <begin position="357"/>
        <end position="368"/>
    </location>
</feature>
<dbReference type="OrthoDB" id="10466750at2759"/>
<feature type="compositionally biased region" description="Basic and acidic residues" evidence="2">
    <location>
        <begin position="480"/>
        <end position="489"/>
    </location>
</feature>
<evidence type="ECO:0000313" key="4">
    <source>
        <dbReference type="Proteomes" id="UP000247409"/>
    </source>
</evidence>
<feature type="compositionally biased region" description="Acidic residues" evidence="2">
    <location>
        <begin position="313"/>
        <end position="326"/>
    </location>
</feature>
<feature type="coiled-coil region" evidence="1">
    <location>
        <begin position="218"/>
        <end position="254"/>
    </location>
</feature>
<reference evidence="3 4" key="1">
    <citation type="journal article" date="2018" name="Mol. Biol. Evol.">
        <title>Analysis of the draft genome of the red seaweed Gracilariopsis chorda provides insights into genome size evolution in Rhodophyta.</title>
        <authorList>
            <person name="Lee J."/>
            <person name="Yang E.C."/>
            <person name="Graf L."/>
            <person name="Yang J.H."/>
            <person name="Qiu H."/>
            <person name="Zel Zion U."/>
            <person name="Chan C.X."/>
            <person name="Stephens T.G."/>
            <person name="Weber A.P.M."/>
            <person name="Boo G.H."/>
            <person name="Boo S.M."/>
            <person name="Kim K.M."/>
            <person name="Shin Y."/>
            <person name="Jung M."/>
            <person name="Lee S.J."/>
            <person name="Yim H.S."/>
            <person name="Lee J.H."/>
            <person name="Bhattacharya D."/>
            <person name="Yoon H.S."/>
        </authorList>
    </citation>
    <scope>NUCLEOTIDE SEQUENCE [LARGE SCALE GENOMIC DNA]</scope>
    <source>
        <strain evidence="3 4">SKKU-2015</strain>
        <tissue evidence="3">Whole body</tissue>
    </source>
</reference>
<feature type="coiled-coil region" evidence="1">
    <location>
        <begin position="638"/>
        <end position="697"/>
    </location>
</feature>
<feature type="compositionally biased region" description="Basic and acidic residues" evidence="2">
    <location>
        <begin position="1043"/>
        <end position="1062"/>
    </location>
</feature>
<proteinExistence type="predicted"/>
<sequence length="1073" mass="122376">MSSDTDHPPLHSAADQKQALNRFSQEAISFLSRAYPDEQHDHLVQIDRKRLQRFHNHAVSFLQRAYADNATTATAPVRNEHQPRRANSANSPHSPTPPPDAQLLQQFHHEAMSIAAAAQDGAQRHSSSPPSANPPDATVLRIARDKERLEQHYQDAMSFLNRTERGGDLVEEHELEGAAVDRLQLQLYAKEAMLFLDNAFRDDASDMVDEEKISPQRQQQILHRIQQQAEEKRRQEEERQIAEDRARLQRYEYEYDRFLSQAYQDDSAVIVDDADSETTSTSERGLYSRRIAPSTPSAETASYTESAATHDDEFSDEDAHTDDEFQDPSTAEPPRFPPRNYSVYSNAEQVYAHDSEADLQFDEQEDAENNVHEQMVRYEREAADYLEGANVSDEEDARFDAQVAALEARQRDSSDARRDLPQRTDSVQDDHHDDHHDDQDMFGADCQIEEEKQISLQELPLKSAERQSSSSDLEAPSTKFPDRVEETVLRDTASNEPSPSRPRLVSNNSKDLLVDVILEDKAGKSQQWSDVALDRTFYRQVPRGSTIKLRPRLSPELSRAARSGSVHSSGGAMVSFSELQRVEKERDTALATLEEIVNERSMLAAQVGQMKSMMSSTGTDGKHRDFWEDDGDASQESDIDLRAELREAHSTMEQLTEEMETTLSVLDARYRETLSRAHKAEERCIRLESNVSMLENEFASQGIRMSRAMAEEQRLSSLLKRKDHELETLRRKSEKDLQKIDEAYREESDARMQRIRELSGDVTLLQDKLKAATAKSDRRIGSSSASRRLELEVLSLKRRLGDNERKLSEERLNGRRKMETELKRMQNEHDEEVRRLVGKVDRLENQVGQMDELKRDTENLKSERDRLQVTITAFEGKVLDVTKELKEAKREQIAAEAEAKHVRARYEESLKKKLVEMDHCGELAELQHALQGLRNEAAAREKKLKKQLEEFRGRAEQAEAAAASAERDAKEAAEAVKTVQEKGQQALESERKMRQAIEAEKKAAEMESKAWEKLAQQQMEQSAVEVEVVKSSSRRGLRKSPSKGRDSTKKRDKGGRSDEAGRKKSTHRPRLFG</sequence>
<gene>
    <name evidence="3" type="ORF">BWQ96_00178</name>
</gene>
<evidence type="ECO:0000256" key="1">
    <source>
        <dbReference type="SAM" id="Coils"/>
    </source>
</evidence>
<feature type="compositionally biased region" description="Low complexity" evidence="2">
    <location>
        <begin position="292"/>
        <end position="307"/>
    </location>
</feature>
<feature type="compositionally biased region" description="Basic and acidic residues" evidence="2">
    <location>
        <begin position="408"/>
        <end position="439"/>
    </location>
</feature>
<feature type="region of interest" description="Disordered" evidence="2">
    <location>
        <begin position="116"/>
        <end position="137"/>
    </location>
</feature>
<protein>
    <submittedName>
        <fullName evidence="3">Uncharacterized protein</fullName>
    </submittedName>
</protein>
<evidence type="ECO:0000256" key="2">
    <source>
        <dbReference type="SAM" id="MobiDB-lite"/>
    </source>
</evidence>
<dbReference type="EMBL" id="NBIV01000001">
    <property type="protein sequence ID" value="PXF50018.1"/>
    <property type="molecule type" value="Genomic_DNA"/>
</dbReference>
<feature type="compositionally biased region" description="Basic and acidic residues" evidence="2">
    <location>
        <begin position="965"/>
        <end position="974"/>
    </location>
</feature>
<evidence type="ECO:0000313" key="3">
    <source>
        <dbReference type="EMBL" id="PXF50018.1"/>
    </source>
</evidence>
<feature type="region of interest" description="Disordered" evidence="2">
    <location>
        <begin position="959"/>
        <end position="1073"/>
    </location>
</feature>
<feature type="compositionally biased region" description="Basic and acidic residues" evidence="2">
    <location>
        <begin position="369"/>
        <end position="383"/>
    </location>
</feature>
<accession>A0A2V3J6G8</accession>
<keyword evidence="1" id="KW-0175">Coiled coil</keyword>
<feature type="compositionally biased region" description="Basic residues" evidence="2">
    <location>
        <begin position="1063"/>
        <end position="1073"/>
    </location>
</feature>
<feature type="compositionally biased region" description="Basic residues" evidence="2">
    <location>
        <begin position="1032"/>
        <end position="1042"/>
    </location>
</feature>
<keyword evidence="4" id="KW-1185">Reference proteome</keyword>